<gene>
    <name evidence="2" type="ORF">A2561_01760</name>
</gene>
<dbReference type="AlphaFoldDB" id="A0A1G2JRI9"/>
<evidence type="ECO:0000259" key="1">
    <source>
        <dbReference type="Pfam" id="PF02906"/>
    </source>
</evidence>
<name>A0A1G2JRI9_9BACT</name>
<accession>A0A1G2JRI9</accession>
<dbReference type="Pfam" id="PF02906">
    <property type="entry name" value="Fe_hyd_lg_C"/>
    <property type="match status" value="1"/>
</dbReference>
<evidence type="ECO:0000313" key="2">
    <source>
        <dbReference type="EMBL" id="OGZ88868.1"/>
    </source>
</evidence>
<dbReference type="Gene3D" id="3.40.950.10">
    <property type="entry name" value="Fe-only Hydrogenase (Larger Subunit), Chain L, domain 3"/>
    <property type="match status" value="1"/>
</dbReference>
<comment type="caution">
    <text evidence="2">The sequence shown here is derived from an EMBL/GenBank/DDBJ whole genome shotgun (WGS) entry which is preliminary data.</text>
</comment>
<dbReference type="InterPro" id="IPR009016">
    <property type="entry name" value="Fe_hydrogenase"/>
</dbReference>
<sequence length="273" mass="30844">MENVQNLSKEASELLDLTHNNKKDLVAMLAPSFIVDFDYPEIVRMLKKLGFKYVVEVARGAEMTNSQLLALTKLHPDRKYITNPCPTIVRLIKSKYPQLLEYLAPIDSPMSATAKIVDKEWPGLKKVFIGPCLMKKFEANEDRKELNILAITFRDLQQVFDIKKIKPRALLKLRRVSKKNEFDIIGGHTRLYPISGGLAQSSGITKKLTDAEYDVISGPNNANKALSEFLSKSELKILDILNCDGGCINGPGMNSKASLDERRKRVIDFYEKK</sequence>
<protein>
    <recommendedName>
        <fullName evidence="1">Iron hydrogenase large subunit C-terminal domain-containing protein</fullName>
    </recommendedName>
</protein>
<dbReference type="InterPro" id="IPR004108">
    <property type="entry name" value="Fe_hydrogenase_lsu_C"/>
</dbReference>
<proteinExistence type="predicted"/>
<reference evidence="2 3" key="1">
    <citation type="journal article" date="2016" name="Nat. Commun.">
        <title>Thousands of microbial genomes shed light on interconnected biogeochemical processes in an aquifer system.</title>
        <authorList>
            <person name="Anantharaman K."/>
            <person name="Brown C.T."/>
            <person name="Hug L.A."/>
            <person name="Sharon I."/>
            <person name="Castelle C.J."/>
            <person name="Probst A.J."/>
            <person name="Thomas B.C."/>
            <person name="Singh A."/>
            <person name="Wilkins M.J."/>
            <person name="Karaoz U."/>
            <person name="Brodie E.L."/>
            <person name="Williams K.H."/>
            <person name="Hubbard S.S."/>
            <person name="Banfield J.F."/>
        </authorList>
    </citation>
    <scope>NUCLEOTIDE SEQUENCE [LARGE SCALE GENOMIC DNA]</scope>
</reference>
<dbReference type="EMBL" id="MHPU01000015">
    <property type="protein sequence ID" value="OGZ88868.1"/>
    <property type="molecule type" value="Genomic_DNA"/>
</dbReference>
<dbReference type="Proteomes" id="UP000178935">
    <property type="component" value="Unassembled WGS sequence"/>
</dbReference>
<evidence type="ECO:0000313" key="3">
    <source>
        <dbReference type="Proteomes" id="UP000178935"/>
    </source>
</evidence>
<organism evidence="2 3">
    <name type="scientific">Candidatus Staskawiczbacteria bacterium RIFOXYD1_FULL_32_13</name>
    <dbReference type="NCBI Taxonomy" id="1802234"/>
    <lineage>
        <taxon>Bacteria</taxon>
        <taxon>Candidatus Staskawicziibacteriota</taxon>
    </lineage>
</organism>
<feature type="domain" description="Iron hydrogenase large subunit C-terminal" evidence="1">
    <location>
        <begin position="24"/>
        <end position="251"/>
    </location>
</feature>
<dbReference type="SUPFAM" id="SSF53920">
    <property type="entry name" value="Fe-only hydrogenase"/>
    <property type="match status" value="1"/>
</dbReference>